<keyword evidence="2" id="KW-1185">Reference proteome</keyword>
<protein>
    <submittedName>
        <fullName evidence="1">Uncharacterized protein</fullName>
    </submittedName>
</protein>
<dbReference type="EMBL" id="UZAU01000789">
    <property type="status" value="NOT_ANNOTATED_CDS"/>
    <property type="molecule type" value="Genomic_DNA"/>
</dbReference>
<dbReference type="EnsemblPlants" id="evm.model.10.266">
    <property type="protein sequence ID" value="cds.evm.model.10.266"/>
    <property type="gene ID" value="evm.TU.10.266"/>
</dbReference>
<reference evidence="1" key="1">
    <citation type="submission" date="2021-03" db="UniProtKB">
        <authorList>
            <consortium name="EnsemblPlants"/>
        </authorList>
    </citation>
    <scope>IDENTIFICATION</scope>
</reference>
<accession>A0A803QN22</accession>
<organism evidence="1 2">
    <name type="scientific">Cannabis sativa</name>
    <name type="common">Hemp</name>
    <name type="synonym">Marijuana</name>
    <dbReference type="NCBI Taxonomy" id="3483"/>
    <lineage>
        <taxon>Eukaryota</taxon>
        <taxon>Viridiplantae</taxon>
        <taxon>Streptophyta</taxon>
        <taxon>Embryophyta</taxon>
        <taxon>Tracheophyta</taxon>
        <taxon>Spermatophyta</taxon>
        <taxon>Magnoliopsida</taxon>
        <taxon>eudicotyledons</taxon>
        <taxon>Gunneridae</taxon>
        <taxon>Pentapetalae</taxon>
        <taxon>rosids</taxon>
        <taxon>fabids</taxon>
        <taxon>Rosales</taxon>
        <taxon>Cannabaceae</taxon>
        <taxon>Cannabis</taxon>
    </lineage>
</organism>
<name>A0A803QN22_CANSA</name>
<dbReference type="Gramene" id="evm.model.10.266">
    <property type="protein sequence ID" value="cds.evm.model.10.266"/>
    <property type="gene ID" value="evm.TU.10.266"/>
</dbReference>
<evidence type="ECO:0000313" key="2">
    <source>
        <dbReference type="Proteomes" id="UP000596661"/>
    </source>
</evidence>
<sequence length="174" mass="19601">MYAMQATKLSSCLAGKIDGLVRDFWWGSEKGCLQWVADGHDTNIWYDPWIVHKKGFAPYPRGPSMNGEIKVVELLLDNGGWNIQKLNSLFDHETISAILKGAIQLALERIAGSGPWKVMVVSPVNQLIGPRLRKERLIARLPHPFGINFGIPKSRRGSRFFGGVSYPKHFLFVR</sequence>
<proteinExistence type="predicted"/>
<evidence type="ECO:0000313" key="1">
    <source>
        <dbReference type="EnsemblPlants" id="cds.evm.model.10.266"/>
    </source>
</evidence>
<dbReference type="Proteomes" id="UP000596661">
    <property type="component" value="Unassembled WGS sequence"/>
</dbReference>
<dbReference type="AlphaFoldDB" id="A0A803QN22"/>